<feature type="signal peptide" evidence="1">
    <location>
        <begin position="1"/>
        <end position="19"/>
    </location>
</feature>
<sequence length="98" mass="10637">MHTTKAFAILAFAATMAVASPVGRLGAEKRGESHVNGVPNYHNGYLDAAEKRGEAHVNDVPNYHNGYLDTAEKRGEPHVDIPNYSNGYLVDKRATKAT</sequence>
<keyword evidence="1" id="KW-0732">Signal</keyword>
<dbReference type="EMBL" id="RYZI01000553">
    <property type="protein sequence ID" value="RWA04533.1"/>
    <property type="molecule type" value="Genomic_DNA"/>
</dbReference>
<evidence type="ECO:0000313" key="3">
    <source>
        <dbReference type="Proteomes" id="UP000286045"/>
    </source>
</evidence>
<dbReference type="AlphaFoldDB" id="A0A439CQV0"/>
<feature type="chain" id="PRO_5019291348" evidence="1">
    <location>
        <begin position="20"/>
        <end position="98"/>
    </location>
</feature>
<comment type="caution">
    <text evidence="2">The sequence shown here is derived from an EMBL/GenBank/DDBJ whole genome shotgun (WGS) entry which is preliminary data.</text>
</comment>
<name>A0A439CQV0_9PEZI</name>
<accession>A0A439CQV0</accession>
<evidence type="ECO:0000313" key="2">
    <source>
        <dbReference type="EMBL" id="RWA04533.1"/>
    </source>
</evidence>
<reference evidence="2 3" key="1">
    <citation type="submission" date="2018-12" db="EMBL/GenBank/DDBJ databases">
        <title>Draft genome sequence of Xylaria grammica IHI A82.</title>
        <authorList>
            <person name="Buettner E."/>
            <person name="Kellner H."/>
        </authorList>
    </citation>
    <scope>NUCLEOTIDE SEQUENCE [LARGE SCALE GENOMIC DNA]</scope>
    <source>
        <strain evidence="2 3">IHI A82</strain>
    </source>
</reference>
<dbReference type="Proteomes" id="UP000286045">
    <property type="component" value="Unassembled WGS sequence"/>
</dbReference>
<evidence type="ECO:0000256" key="1">
    <source>
        <dbReference type="SAM" id="SignalP"/>
    </source>
</evidence>
<protein>
    <submittedName>
        <fullName evidence="2">Uncharacterized protein</fullName>
    </submittedName>
</protein>
<proteinExistence type="predicted"/>
<gene>
    <name evidence="2" type="ORF">EKO27_g10572</name>
</gene>
<organism evidence="2 3">
    <name type="scientific">Xylaria grammica</name>
    <dbReference type="NCBI Taxonomy" id="363999"/>
    <lineage>
        <taxon>Eukaryota</taxon>
        <taxon>Fungi</taxon>
        <taxon>Dikarya</taxon>
        <taxon>Ascomycota</taxon>
        <taxon>Pezizomycotina</taxon>
        <taxon>Sordariomycetes</taxon>
        <taxon>Xylariomycetidae</taxon>
        <taxon>Xylariales</taxon>
        <taxon>Xylariaceae</taxon>
        <taxon>Xylaria</taxon>
    </lineage>
</organism>
<keyword evidence="3" id="KW-1185">Reference proteome</keyword>